<evidence type="ECO:0000313" key="1">
    <source>
        <dbReference type="EMBL" id="MBL0418784.1"/>
    </source>
</evidence>
<sequence length="72" mass="7861">MRWAAGFIVLLVALLAVGLLGRTALRADAPAARSSEAVDRRVAVPLRQQPEQVKQAVEQLMQQARPMPDEAQ</sequence>
<dbReference type="AlphaFoldDB" id="A0A936ZQD5"/>
<dbReference type="EMBL" id="JAEQNA010000001">
    <property type="protein sequence ID" value="MBL0418784.1"/>
    <property type="molecule type" value="Genomic_DNA"/>
</dbReference>
<name>A0A936ZQD5_9BURK</name>
<reference evidence="1" key="1">
    <citation type="submission" date="2021-01" db="EMBL/GenBank/DDBJ databases">
        <title>Ramlibacter sp. strain AW1 16S ribosomal RNA gene Genome sequencing and assembly.</title>
        <authorList>
            <person name="Kang M."/>
        </authorList>
    </citation>
    <scope>NUCLEOTIDE SEQUENCE</scope>
    <source>
        <strain evidence="1">AW1</strain>
    </source>
</reference>
<gene>
    <name evidence="1" type="ORF">JI739_00355</name>
</gene>
<dbReference type="Proteomes" id="UP000613011">
    <property type="component" value="Unassembled WGS sequence"/>
</dbReference>
<keyword evidence="2" id="KW-1185">Reference proteome</keyword>
<accession>A0A936ZQD5</accession>
<comment type="caution">
    <text evidence="1">The sequence shown here is derived from an EMBL/GenBank/DDBJ whole genome shotgun (WGS) entry which is preliminary data.</text>
</comment>
<protein>
    <submittedName>
        <fullName evidence="1">Uncharacterized protein</fullName>
    </submittedName>
</protein>
<evidence type="ECO:0000313" key="2">
    <source>
        <dbReference type="Proteomes" id="UP000613011"/>
    </source>
</evidence>
<dbReference type="RefSeq" id="WP_201681866.1">
    <property type="nucleotide sequence ID" value="NZ_JAEQNA010000001.1"/>
</dbReference>
<organism evidence="1 2">
    <name type="scientific">Ramlibacter aurantiacus</name>
    <dbReference type="NCBI Taxonomy" id="2801330"/>
    <lineage>
        <taxon>Bacteria</taxon>
        <taxon>Pseudomonadati</taxon>
        <taxon>Pseudomonadota</taxon>
        <taxon>Betaproteobacteria</taxon>
        <taxon>Burkholderiales</taxon>
        <taxon>Comamonadaceae</taxon>
        <taxon>Ramlibacter</taxon>
    </lineage>
</organism>
<proteinExistence type="predicted"/>